<dbReference type="GeneID" id="4909563"/>
<evidence type="ECO:0000313" key="1">
    <source>
        <dbReference type="EMBL" id="ABO08599.1"/>
    </source>
</evidence>
<dbReference type="OrthoDB" id="27489at2157"/>
<organism evidence="1 2">
    <name type="scientific">Pyrobaculum calidifontis (strain DSM 21063 / JCM 11548 / VA1)</name>
    <dbReference type="NCBI Taxonomy" id="410359"/>
    <lineage>
        <taxon>Archaea</taxon>
        <taxon>Thermoproteota</taxon>
        <taxon>Thermoprotei</taxon>
        <taxon>Thermoproteales</taxon>
        <taxon>Thermoproteaceae</taxon>
        <taxon>Pyrobaculum</taxon>
    </lineage>
</organism>
<dbReference type="Proteomes" id="UP000001431">
    <property type="component" value="Chromosome"/>
</dbReference>
<name>A3MVD2_PYRCJ</name>
<dbReference type="RefSeq" id="WP_011849857.1">
    <property type="nucleotide sequence ID" value="NC_009073.1"/>
</dbReference>
<keyword evidence="2" id="KW-1185">Reference proteome</keyword>
<reference evidence="1" key="1">
    <citation type="submission" date="2007-02" db="EMBL/GenBank/DDBJ databases">
        <title>Complete sequence of Pyrobaculum calidifontis JCM 11548.</title>
        <authorList>
            <consortium name="US DOE Joint Genome Institute"/>
            <person name="Copeland A."/>
            <person name="Lucas S."/>
            <person name="Lapidus A."/>
            <person name="Barry K."/>
            <person name="Glavina del Rio T."/>
            <person name="Dalin E."/>
            <person name="Tice H."/>
            <person name="Pitluck S."/>
            <person name="Chain P."/>
            <person name="Malfatti S."/>
            <person name="Shin M."/>
            <person name="Vergez L."/>
            <person name="Schmutz J."/>
            <person name="Larimer F."/>
            <person name="Land M."/>
            <person name="Hauser L."/>
            <person name="Kyrpides N."/>
            <person name="Mikhailova N."/>
            <person name="Cozen A.E."/>
            <person name="Fitz-Gibbon S.T."/>
            <person name="House C.H."/>
            <person name="Saltikov C."/>
            <person name="Lowe T.M."/>
            <person name="Richardson P."/>
        </authorList>
    </citation>
    <scope>NUCLEOTIDE SEQUENCE [LARGE SCALE GENOMIC DNA]</scope>
    <source>
        <strain evidence="1">JCM 11548</strain>
    </source>
</reference>
<dbReference type="HOGENOM" id="CLU_788986_0_0_2"/>
<evidence type="ECO:0000313" key="2">
    <source>
        <dbReference type="Proteomes" id="UP000001431"/>
    </source>
</evidence>
<dbReference type="eggNOG" id="arCOG05692">
    <property type="taxonomic scope" value="Archaea"/>
</dbReference>
<gene>
    <name evidence="1" type="ordered locus">Pcal_1174</name>
</gene>
<sequence length="354" mass="39118">MESFKNFIIDHIDRVLEYLKQNPLTIFVRRSVDAYMAAYALAAALGETTHVAVADWPPQRGVCVGFRCDGFYIAEGEAGVDDAKLAVEPTSLSHMVSLIILSLSPLERHVHKALYVGHYSWSVDVCERNCQVPKELAVGDERLAVVFPGLKRGVKRALSLSTLPIVPGVFGKAVEEDKRLEVMTRDEAISLLDWALGAVAAEGFHTAVLDKAVRPYSPTLNPADVAQRIEADLAGFVDKDVEDYALNLAEAFYNVVKRAREGVVTLRNPFYLHKIAPYLSYFAKSSQWAALRYETPSGSVVAVVPPHGLKGRLKAVAPLFAEVGQVFEFPTHLLLYVEAGRWGDFLKAYEKAKE</sequence>
<protein>
    <submittedName>
        <fullName evidence="1">Uncharacterized protein</fullName>
    </submittedName>
</protein>
<proteinExistence type="predicted"/>
<dbReference type="KEGG" id="pcl:Pcal_1174"/>
<dbReference type="EMBL" id="CP000561">
    <property type="protein sequence ID" value="ABO08599.1"/>
    <property type="molecule type" value="Genomic_DNA"/>
</dbReference>
<dbReference type="AlphaFoldDB" id="A3MVD2"/>
<accession>A3MVD2</accession>
<dbReference type="STRING" id="410359.Pcal_1174"/>